<dbReference type="InterPro" id="IPR011990">
    <property type="entry name" value="TPR-like_helical_dom_sf"/>
</dbReference>
<evidence type="ECO:0000313" key="2">
    <source>
        <dbReference type="Proteomes" id="UP001300692"/>
    </source>
</evidence>
<keyword evidence="1" id="KW-0449">Lipoprotein</keyword>
<evidence type="ECO:0000313" key="1">
    <source>
        <dbReference type="EMBL" id="MCV9389037.1"/>
    </source>
</evidence>
<dbReference type="PROSITE" id="PS51257">
    <property type="entry name" value="PROKAR_LIPOPROTEIN"/>
    <property type="match status" value="1"/>
</dbReference>
<dbReference type="InterPro" id="IPR041662">
    <property type="entry name" value="SusD-like_2"/>
</dbReference>
<dbReference type="RefSeq" id="WP_264139940.1">
    <property type="nucleotide sequence ID" value="NZ_JAOYOD010000001.1"/>
</dbReference>
<dbReference type="Pfam" id="PF12771">
    <property type="entry name" value="SusD-like_2"/>
    <property type="match status" value="2"/>
</dbReference>
<dbReference type="EMBL" id="JAOYOD010000001">
    <property type="protein sequence ID" value="MCV9389037.1"/>
    <property type="molecule type" value="Genomic_DNA"/>
</dbReference>
<comment type="caution">
    <text evidence="1">The sequence shown here is derived from an EMBL/GenBank/DDBJ whole genome shotgun (WGS) entry which is preliminary data.</text>
</comment>
<name>A0ABT3CZB8_9BACT</name>
<proteinExistence type="predicted"/>
<dbReference type="Gene3D" id="1.25.40.390">
    <property type="match status" value="1"/>
</dbReference>
<reference evidence="1 2" key="1">
    <citation type="submission" date="2022-10" db="EMBL/GenBank/DDBJ databases">
        <title>Comparative genomics and taxonomic characterization of three novel marine species of genus Reichenbachiella exhibiting antioxidant and polysaccharide degradation activities.</title>
        <authorList>
            <person name="Muhammad N."/>
            <person name="Lee Y.-J."/>
            <person name="Ko J."/>
            <person name="Kim S.-G."/>
        </authorList>
    </citation>
    <scope>NUCLEOTIDE SEQUENCE [LARGE SCALE GENOMIC DNA]</scope>
    <source>
        <strain evidence="1 2">ABR2-5</strain>
    </source>
</reference>
<dbReference type="SUPFAM" id="SSF48452">
    <property type="entry name" value="TPR-like"/>
    <property type="match status" value="1"/>
</dbReference>
<sequence>MKKILYTLLLASTVFVSCDDRLDELNTDKKNPSTFPPEALFASATREVVDNIVSMSVNDNPFRLYSQMWAQTTYPDESQYTMTAREIPLSIYTNQYRDVLIDLKDSKTGIQAQLDDPTNVIPEQTLRNQMAVIDILMGYTYITLVDIFGDVPYSEALDPDNLDPVYDDARSIYNSVEDILTTSSTLLAANTAAGGFGSSDLVYGGDVDAWATFANSIKLRMAMKLADVDAATSIAWANEAMAAGVISTNAQNFSMAYQGSSPNSSPLHEDLVLSGRADFVASNTLVDALNERLDPRLMTFTRNPIDYGWNVDDNGMAQDSTFTSNMIIEYYDEDGEMTSRDFMVAPFTLAAADSATLGEVTMYKGGTYGDANAYSTNSQVGDILHTPSYPGTLYNAAETHFLMAEMIERGGYTVAGTAEAHYNAAITASFDQWGVAGVATYLARPEVAYTTADGGSGDWKQIIGTQMWLGLYNQGLEGWSTWRRLDFDGFTPPPGMTMADIPNRMTYPLREATLNGTSLAAAQAKLTGGDEASSKIFWDVN</sequence>
<protein>
    <submittedName>
        <fullName evidence="1">SusD/RagB family nutrient-binding outer membrane lipoprotein</fullName>
    </submittedName>
</protein>
<dbReference type="Proteomes" id="UP001300692">
    <property type="component" value="Unassembled WGS sequence"/>
</dbReference>
<accession>A0ABT3CZB8</accession>
<organism evidence="1 2">
    <name type="scientific">Reichenbachiella ulvae</name>
    <dbReference type="NCBI Taxonomy" id="2980104"/>
    <lineage>
        <taxon>Bacteria</taxon>
        <taxon>Pseudomonadati</taxon>
        <taxon>Bacteroidota</taxon>
        <taxon>Cytophagia</taxon>
        <taxon>Cytophagales</taxon>
        <taxon>Reichenbachiellaceae</taxon>
        <taxon>Reichenbachiella</taxon>
    </lineage>
</organism>
<gene>
    <name evidence="1" type="ORF">N7U62_20350</name>
</gene>
<keyword evidence="2" id="KW-1185">Reference proteome</keyword>